<feature type="chain" id="PRO_5003613324" evidence="8">
    <location>
        <begin position="20"/>
        <end position="1118"/>
    </location>
</feature>
<accession>H8KY21</accession>
<name>H8KY21_SOLCM</name>
<keyword evidence="3 7" id="KW-1134">Transmembrane beta strand</keyword>
<evidence type="ECO:0000313" key="10">
    <source>
        <dbReference type="EMBL" id="AFD05759.1"/>
    </source>
</evidence>
<dbReference type="KEGG" id="scn:Solca_0634"/>
<keyword evidence="11" id="KW-1185">Reference proteome</keyword>
<evidence type="ECO:0000259" key="9">
    <source>
        <dbReference type="Pfam" id="PF07715"/>
    </source>
</evidence>
<dbReference type="Gene3D" id="2.40.170.20">
    <property type="entry name" value="TonB-dependent receptor, beta-barrel domain"/>
    <property type="match status" value="1"/>
</dbReference>
<dbReference type="STRING" id="929556.Solca_0634"/>
<evidence type="ECO:0000256" key="4">
    <source>
        <dbReference type="ARBA" id="ARBA00022692"/>
    </source>
</evidence>
<dbReference type="eggNOG" id="COG1629">
    <property type="taxonomic scope" value="Bacteria"/>
</dbReference>
<reference evidence="10" key="1">
    <citation type="submission" date="2012-02" db="EMBL/GenBank/DDBJ databases">
        <title>The complete genome of Solitalea canadensis DSM 3403.</title>
        <authorList>
            <consortium name="US DOE Joint Genome Institute (JGI-PGF)"/>
            <person name="Lucas S."/>
            <person name="Copeland A."/>
            <person name="Lapidus A."/>
            <person name="Glavina del Rio T."/>
            <person name="Dalin E."/>
            <person name="Tice H."/>
            <person name="Bruce D."/>
            <person name="Goodwin L."/>
            <person name="Pitluck S."/>
            <person name="Peters L."/>
            <person name="Ovchinnikova G."/>
            <person name="Lu M."/>
            <person name="Kyrpides N."/>
            <person name="Mavromatis K."/>
            <person name="Ivanova N."/>
            <person name="Brettin T."/>
            <person name="Detter J.C."/>
            <person name="Han C."/>
            <person name="Larimer F."/>
            <person name="Land M."/>
            <person name="Hauser L."/>
            <person name="Markowitz V."/>
            <person name="Cheng J.-F."/>
            <person name="Hugenholtz P."/>
            <person name="Woyke T."/>
            <person name="Wu D."/>
            <person name="Spring S."/>
            <person name="Schroeder M."/>
            <person name="Kopitz M."/>
            <person name="Brambilla E."/>
            <person name="Klenk H.-P."/>
            <person name="Eisen J.A."/>
        </authorList>
    </citation>
    <scope>NUCLEOTIDE SEQUENCE</scope>
    <source>
        <strain evidence="10">DSM 3403</strain>
    </source>
</reference>
<dbReference type="Gene3D" id="2.60.40.1120">
    <property type="entry name" value="Carboxypeptidase-like, regulatory domain"/>
    <property type="match status" value="1"/>
</dbReference>
<keyword evidence="4 7" id="KW-0812">Transmembrane</keyword>
<dbReference type="Gene3D" id="2.170.130.10">
    <property type="entry name" value="TonB-dependent receptor, plug domain"/>
    <property type="match status" value="1"/>
</dbReference>
<dbReference type="InterPro" id="IPR008969">
    <property type="entry name" value="CarboxyPept-like_regulatory"/>
</dbReference>
<dbReference type="RefSeq" id="WP_014678987.1">
    <property type="nucleotide sequence ID" value="NC_017770.1"/>
</dbReference>
<dbReference type="HOGENOM" id="CLU_004317_0_1_10"/>
<keyword evidence="6 7" id="KW-0998">Cell outer membrane</keyword>
<feature type="domain" description="TonB-dependent receptor plug" evidence="9">
    <location>
        <begin position="130"/>
        <end position="256"/>
    </location>
</feature>
<organism evidence="10 11">
    <name type="scientific">Solitalea canadensis (strain ATCC 29591 / DSM 3403 / JCM 21819 / LMG 8368 / NBRC 15130 / NCIMB 12057 / USAM 9D)</name>
    <name type="common">Flexibacter canadensis</name>
    <dbReference type="NCBI Taxonomy" id="929556"/>
    <lineage>
        <taxon>Bacteria</taxon>
        <taxon>Pseudomonadati</taxon>
        <taxon>Bacteroidota</taxon>
        <taxon>Sphingobacteriia</taxon>
        <taxon>Sphingobacteriales</taxon>
        <taxon>Sphingobacteriaceae</taxon>
        <taxon>Solitalea</taxon>
    </lineage>
</organism>
<keyword evidence="2 7" id="KW-0813">Transport</keyword>
<dbReference type="EMBL" id="CP003349">
    <property type="protein sequence ID" value="AFD05759.1"/>
    <property type="molecule type" value="Genomic_DNA"/>
</dbReference>
<dbReference type="InterPro" id="IPR037066">
    <property type="entry name" value="Plug_dom_sf"/>
</dbReference>
<dbReference type="InterPro" id="IPR023997">
    <property type="entry name" value="TonB-dep_OMP_SusC/RagA_CS"/>
</dbReference>
<evidence type="ECO:0000256" key="6">
    <source>
        <dbReference type="ARBA" id="ARBA00023237"/>
    </source>
</evidence>
<dbReference type="InterPro" id="IPR039426">
    <property type="entry name" value="TonB-dep_rcpt-like"/>
</dbReference>
<dbReference type="NCBIfam" id="TIGR04056">
    <property type="entry name" value="OMP_RagA_SusC"/>
    <property type="match status" value="1"/>
</dbReference>
<protein>
    <submittedName>
        <fullName evidence="10">TonB-linked outer membrane protein, SusC/RagA family</fullName>
    </submittedName>
</protein>
<evidence type="ECO:0000256" key="3">
    <source>
        <dbReference type="ARBA" id="ARBA00022452"/>
    </source>
</evidence>
<evidence type="ECO:0000256" key="1">
    <source>
        <dbReference type="ARBA" id="ARBA00004571"/>
    </source>
</evidence>
<evidence type="ECO:0000256" key="7">
    <source>
        <dbReference type="PROSITE-ProRule" id="PRU01360"/>
    </source>
</evidence>
<dbReference type="InterPro" id="IPR023996">
    <property type="entry name" value="TonB-dep_OMP_SusC/RagA"/>
</dbReference>
<dbReference type="Pfam" id="PF07715">
    <property type="entry name" value="Plug"/>
    <property type="match status" value="1"/>
</dbReference>
<dbReference type="SUPFAM" id="SSF56935">
    <property type="entry name" value="Porins"/>
    <property type="match status" value="1"/>
</dbReference>
<dbReference type="SUPFAM" id="SSF49464">
    <property type="entry name" value="Carboxypeptidase regulatory domain-like"/>
    <property type="match status" value="1"/>
</dbReference>
<keyword evidence="5 7" id="KW-0472">Membrane</keyword>
<keyword evidence="8" id="KW-0732">Signal</keyword>
<dbReference type="GO" id="GO:0009279">
    <property type="term" value="C:cell outer membrane"/>
    <property type="evidence" value="ECO:0007669"/>
    <property type="project" value="UniProtKB-SubCell"/>
</dbReference>
<dbReference type="OrthoDB" id="9768177at2"/>
<gene>
    <name evidence="10" type="ordered locus">Solca_0634</name>
</gene>
<feature type="signal peptide" evidence="8">
    <location>
        <begin position="1"/>
        <end position="19"/>
    </location>
</feature>
<evidence type="ECO:0000256" key="5">
    <source>
        <dbReference type="ARBA" id="ARBA00023136"/>
    </source>
</evidence>
<evidence type="ECO:0000313" key="11">
    <source>
        <dbReference type="Proteomes" id="UP000007590"/>
    </source>
</evidence>
<dbReference type="InterPro" id="IPR012910">
    <property type="entry name" value="Plug_dom"/>
</dbReference>
<dbReference type="Pfam" id="PF13620">
    <property type="entry name" value="CarboxypepD_reg"/>
    <property type="match status" value="1"/>
</dbReference>
<dbReference type="Proteomes" id="UP000007590">
    <property type="component" value="Chromosome"/>
</dbReference>
<evidence type="ECO:0000256" key="2">
    <source>
        <dbReference type="ARBA" id="ARBA00022448"/>
    </source>
</evidence>
<dbReference type="PROSITE" id="PS52016">
    <property type="entry name" value="TONB_DEPENDENT_REC_3"/>
    <property type="match status" value="1"/>
</dbReference>
<dbReference type="NCBIfam" id="TIGR04057">
    <property type="entry name" value="SusC_RagA_signa"/>
    <property type="match status" value="1"/>
</dbReference>
<proteinExistence type="inferred from homology"/>
<evidence type="ECO:0000256" key="8">
    <source>
        <dbReference type="SAM" id="SignalP"/>
    </source>
</evidence>
<dbReference type="AlphaFoldDB" id="H8KY21"/>
<sequence length="1118" mass="125013">MNRFLLILLFLSVSLSGFAQELFIIKGQVMAQDDKLPIPGASVYVDKSTVGQRTGVPGVVENSAIGTITDSEGRFTLSVPKGTEFLTVSFLGFNSRRVPVLNKPYVVVYMESVRSELTEVIVTGYADIQKRKNTTSSAKIEYQDVRQGGVAGIDQMLQGQIAGVSVSPLNGGPNAASKIKIRGTVSLQGTQDPLWVIDGLPIEGTSLPLNLLDKNNIDELRNLPIAGINSDDIADITILKDAAATAIYGARAANGVIVITTKKGKNGPMLVNFNANTFISERPDFGKLNLMDASQKVNWELDLAKRSDLTFRDDKGAVARILSKSGELATYRQNGFSALSQQTQRAINNLKNVQTNWGNELYQTTINQQYGVNISGGNDRADYYFSAGYYNEKGTTIGTGFERYNATLKTNFYLTKKFTTGISLFGTTSERNAYLTETDVFTNPSYYVRNVNPYLAARNADGSYLYDADANGFEDRYVPFNILEERANTHNTLSNQSLKGIVDMEYKIIPELSLKTQLGLQFENIDAEKFGDQNSYFTRKWREKTRRYNSSTKKYEYYLPVGGIIQNSEGSTFQYNWKSMVEFTKTFNHKHEIEAMVGSELRKTNDELINTKGFGFNPQTLTTQPIMFPNADAANNADFRAYQKTKLQNAFASFFSTVSYTYARRYTVFGSLRYDGSDLFGVDPKYRYLPIWSVAGAWNAKEEDFLKSAKWLSSLRVRGSYGIQGNLDKSTSPFVVGSYNNVSVLPGSNEQIINVLSPPNSKLRWEKTATINGGVDLGLVDNRVQITFDYYNRNSSDLIGLQSLPLENGFEFTNANWARVNNRGIELSISTRNIRSNNFEWSTDFNIAQNKSKVERVQIRETDWTPSKEGYPVDAVFVIKTAGLDKNGLPLFQKKDGSVVTMEEFYKLYDQYAEIFPGEISASALNNAEYRDLFTYAGNRDPKFVGGLTNRFRLGNFDLAIAASFTLKQLMTRSIPYNPAEIDRGHNYTTDVLNAWTSKNTNTSLPAIFGRDSYNGDRWMAQQFLSATGTDPGRSFPLLDIWTKEMSYVRLSSLRLGYTLPTSLASKIKANSLRLSVEGRNLFVFSSDYDGFFDPETYGNIYAQPLSRSISFGVNVTF</sequence>
<dbReference type="InterPro" id="IPR036942">
    <property type="entry name" value="Beta-barrel_TonB_sf"/>
</dbReference>
<comment type="similarity">
    <text evidence="7">Belongs to the TonB-dependent receptor family.</text>
</comment>
<comment type="subcellular location">
    <subcellularLocation>
        <location evidence="1 7">Cell outer membrane</location>
        <topology evidence="1 7">Multi-pass membrane protein</topology>
    </subcellularLocation>
</comment>